<comment type="subcellular location">
    <subcellularLocation>
        <location evidence="1">Mitochondrion</location>
    </subcellularLocation>
</comment>
<keyword evidence="7" id="KW-1185">Reference proteome</keyword>
<dbReference type="GO" id="GO:0005634">
    <property type="term" value="C:nucleus"/>
    <property type="evidence" value="ECO:0007669"/>
    <property type="project" value="TreeGrafter"/>
</dbReference>
<comment type="similarity">
    <text evidence="2">Belongs to the OXR1 family.</text>
</comment>
<evidence type="ECO:0000313" key="7">
    <source>
        <dbReference type="Proteomes" id="UP000095023"/>
    </source>
</evidence>
<evidence type="ECO:0000256" key="2">
    <source>
        <dbReference type="ARBA" id="ARBA00009540"/>
    </source>
</evidence>
<dbReference type="EMBL" id="KV453842">
    <property type="protein sequence ID" value="ODV91159.1"/>
    <property type="molecule type" value="Genomic_DNA"/>
</dbReference>
<evidence type="ECO:0000256" key="1">
    <source>
        <dbReference type="ARBA" id="ARBA00004173"/>
    </source>
</evidence>
<evidence type="ECO:0000259" key="5">
    <source>
        <dbReference type="PROSITE" id="PS51886"/>
    </source>
</evidence>
<proteinExistence type="inferred from homology"/>
<dbReference type="InterPro" id="IPR006571">
    <property type="entry name" value="TLDc_dom"/>
</dbReference>
<reference evidence="7" key="1">
    <citation type="submission" date="2016-02" db="EMBL/GenBank/DDBJ databases">
        <title>Comparative genomics of biotechnologically important yeasts.</title>
        <authorList>
            <consortium name="DOE Joint Genome Institute"/>
            <person name="Riley R."/>
            <person name="Haridas S."/>
            <person name="Wolfe K.H."/>
            <person name="Lopes M.R."/>
            <person name="Hittinger C.T."/>
            <person name="Goker M."/>
            <person name="Salamov A."/>
            <person name="Wisecaver J."/>
            <person name="Long T.M."/>
            <person name="Aerts A.L."/>
            <person name="Barry K."/>
            <person name="Choi C."/>
            <person name="Clum A."/>
            <person name="Coughlan A.Y."/>
            <person name="Deshpande S."/>
            <person name="Douglass A.P."/>
            <person name="Hanson S.J."/>
            <person name="Klenk H.-P."/>
            <person name="Labutti K."/>
            <person name="Lapidus A."/>
            <person name="Lindquist E."/>
            <person name="Lipzen A."/>
            <person name="Meier-Kolthoff J.P."/>
            <person name="Ohm R.A."/>
            <person name="Otillar R.P."/>
            <person name="Pangilinan J."/>
            <person name="Peng Y."/>
            <person name="Rokas A."/>
            <person name="Rosa C.A."/>
            <person name="Scheuner C."/>
            <person name="Sibirny A.A."/>
            <person name="Slot J.C."/>
            <person name="Stielow J.B."/>
            <person name="Sun H."/>
            <person name="Kurtzman C.P."/>
            <person name="Blackwell M."/>
            <person name="Jeffries T.W."/>
            <person name="Grigoriev I.V."/>
        </authorList>
    </citation>
    <scope>NUCLEOTIDE SEQUENCE [LARGE SCALE GENOMIC DNA]</scope>
    <source>
        <strain evidence="7">NRRL Y-17796</strain>
    </source>
</reference>
<accession>A0A1E4THE8</accession>
<dbReference type="OrthoDB" id="26679at2759"/>
<dbReference type="Pfam" id="PF07534">
    <property type="entry name" value="TLD"/>
    <property type="match status" value="1"/>
</dbReference>
<dbReference type="SMART" id="SM00584">
    <property type="entry name" value="TLDc"/>
    <property type="match status" value="1"/>
</dbReference>
<gene>
    <name evidence="6" type="ORF">CANCADRAFT_117708</name>
</gene>
<protein>
    <recommendedName>
        <fullName evidence="4">Oxidation resistance protein 1</fullName>
    </recommendedName>
</protein>
<dbReference type="Proteomes" id="UP000095023">
    <property type="component" value="Unassembled WGS sequence"/>
</dbReference>
<evidence type="ECO:0000256" key="3">
    <source>
        <dbReference type="ARBA" id="ARBA00023128"/>
    </source>
</evidence>
<dbReference type="GO" id="GO:0005739">
    <property type="term" value="C:mitochondrion"/>
    <property type="evidence" value="ECO:0007669"/>
    <property type="project" value="UniProtKB-SubCell"/>
</dbReference>
<evidence type="ECO:0000313" key="6">
    <source>
        <dbReference type="EMBL" id="ODV91159.1"/>
    </source>
</evidence>
<keyword evidence="3" id="KW-0496">Mitochondrion</keyword>
<dbReference type="PANTHER" id="PTHR23354">
    <property type="entry name" value="NUCLEOLAR PROTEIN 7/ESTROGEN RECEPTOR COACTIVATOR-RELATED"/>
    <property type="match status" value="1"/>
</dbReference>
<feature type="domain" description="TLDc" evidence="5">
    <location>
        <begin position="19"/>
        <end position="194"/>
    </location>
</feature>
<dbReference type="GO" id="GO:0045053">
    <property type="term" value="P:protein retention in Golgi apparatus"/>
    <property type="evidence" value="ECO:0007669"/>
    <property type="project" value="EnsemblFungi"/>
</dbReference>
<name>A0A1E4THE8_9ASCO</name>
<organism evidence="6 7">
    <name type="scientific">Tortispora caseinolytica NRRL Y-17796</name>
    <dbReference type="NCBI Taxonomy" id="767744"/>
    <lineage>
        <taxon>Eukaryota</taxon>
        <taxon>Fungi</taxon>
        <taxon>Dikarya</taxon>
        <taxon>Ascomycota</taxon>
        <taxon>Saccharomycotina</taxon>
        <taxon>Trigonopsidomycetes</taxon>
        <taxon>Trigonopsidales</taxon>
        <taxon>Trigonopsidaceae</taxon>
        <taxon>Tortispora</taxon>
    </lineage>
</organism>
<dbReference type="AlphaFoldDB" id="A0A1E4THE8"/>
<dbReference type="PROSITE" id="PS51886">
    <property type="entry name" value="TLDC"/>
    <property type="match status" value="1"/>
</dbReference>
<dbReference type="GO" id="GO:0032984">
    <property type="term" value="P:protein-containing complex disassembly"/>
    <property type="evidence" value="ECO:0007669"/>
    <property type="project" value="EnsemblFungi"/>
</dbReference>
<sequence>MKPTLPPLTLHGITDETPKVLTSELAEEIRQLVPSRLQMHSSWSLLYSLSRDGVSLSTLYAKSAPTSKMRAQNVRSGYILAVKDTSGNRFGCYLNEPPQIPPNGRYYGNSECFLWLDDVNDVFKVFPYSGLNNYIAYGEADYLSIGGGDGKSGLWLNSDLSKGVSDQCLTFGNEPLSRQGSSFNILGVEVWIVDPLHSSYY</sequence>
<dbReference type="PANTHER" id="PTHR23354:SF62">
    <property type="entry name" value="MUSTARD, ISOFORM V"/>
    <property type="match status" value="1"/>
</dbReference>
<dbReference type="GO" id="GO:0006979">
    <property type="term" value="P:response to oxidative stress"/>
    <property type="evidence" value="ECO:0007669"/>
    <property type="project" value="TreeGrafter"/>
</dbReference>
<evidence type="ECO:0000256" key="4">
    <source>
        <dbReference type="ARBA" id="ARBA00040604"/>
    </source>
</evidence>